<dbReference type="Proteomes" id="UP000596035">
    <property type="component" value="Chromosome"/>
</dbReference>
<feature type="domain" description="HTH tetR-type" evidence="3">
    <location>
        <begin position="10"/>
        <end position="72"/>
    </location>
</feature>
<dbReference type="RefSeq" id="WP_066535068.1">
    <property type="nucleotide sequence ID" value="NZ_CAQWLO010000042.1"/>
</dbReference>
<dbReference type="GO" id="GO:0003677">
    <property type="term" value="F:DNA binding"/>
    <property type="evidence" value="ECO:0007669"/>
    <property type="project" value="UniProtKB-UniRule"/>
</dbReference>
<dbReference type="PANTHER" id="PTHR43479">
    <property type="entry name" value="ACREF/ENVCD OPERON REPRESSOR-RELATED"/>
    <property type="match status" value="1"/>
</dbReference>
<evidence type="ECO:0000313" key="6">
    <source>
        <dbReference type="Proteomes" id="UP000196710"/>
    </source>
</evidence>
<evidence type="ECO:0000256" key="2">
    <source>
        <dbReference type="PROSITE-ProRule" id="PRU00335"/>
    </source>
</evidence>
<dbReference type="AlphaFoldDB" id="A0A1Z2XNL0"/>
<dbReference type="PROSITE" id="PS50977">
    <property type="entry name" value="HTH_TETR_2"/>
    <property type="match status" value="1"/>
</dbReference>
<dbReference type="Pfam" id="PF00440">
    <property type="entry name" value="TetR_N"/>
    <property type="match status" value="1"/>
</dbReference>
<protein>
    <submittedName>
        <fullName evidence="5">TetR/AcrR family transcriptional regulator</fullName>
    </submittedName>
</protein>
<reference evidence="6" key="2">
    <citation type="submission" date="2017-05" db="EMBL/GenBank/DDBJ databases">
        <title>Improved OligoMM genomes.</title>
        <authorList>
            <person name="Garzetti D."/>
        </authorList>
    </citation>
    <scope>NUCLEOTIDE SEQUENCE [LARGE SCALE GENOMIC DNA]</scope>
    <source>
        <strain evidence="6">KB18</strain>
    </source>
</reference>
<keyword evidence="6" id="KW-1185">Reference proteome</keyword>
<dbReference type="InterPro" id="IPR001647">
    <property type="entry name" value="HTH_TetR"/>
</dbReference>
<dbReference type="EMBL" id="CP065321">
    <property type="protein sequence ID" value="QQR29304.1"/>
    <property type="molecule type" value="Genomic_DNA"/>
</dbReference>
<name>A0A1Z2XNL0_9FIRM</name>
<dbReference type="Proteomes" id="UP000196710">
    <property type="component" value="Chromosome"/>
</dbReference>
<dbReference type="InterPro" id="IPR050624">
    <property type="entry name" value="HTH-type_Tx_Regulator"/>
</dbReference>
<reference evidence="5 7" key="3">
    <citation type="submission" date="2020-11" db="EMBL/GenBank/DDBJ databases">
        <title>Closed and high quality bacterial genomes of the OMM12 community.</title>
        <authorList>
            <person name="Marbouty M."/>
            <person name="Lamy-Besnier Q."/>
            <person name="Debarbieux L."/>
            <person name="Koszul R."/>
        </authorList>
    </citation>
    <scope>NUCLEOTIDE SEQUENCE [LARGE SCALE GENOMIC DNA]</scope>
    <source>
        <strain evidence="5 7">KB18</strain>
    </source>
</reference>
<dbReference type="InterPro" id="IPR009057">
    <property type="entry name" value="Homeodomain-like_sf"/>
</dbReference>
<evidence type="ECO:0000313" key="5">
    <source>
        <dbReference type="EMBL" id="QQR29304.1"/>
    </source>
</evidence>
<organism evidence="5 7">
    <name type="scientific">Acutalibacter muris</name>
    <dbReference type="NCBI Taxonomy" id="1796620"/>
    <lineage>
        <taxon>Bacteria</taxon>
        <taxon>Bacillati</taxon>
        <taxon>Bacillota</taxon>
        <taxon>Clostridia</taxon>
        <taxon>Eubacteriales</taxon>
        <taxon>Acutalibacteraceae</taxon>
        <taxon>Acutalibacter</taxon>
    </lineage>
</organism>
<keyword evidence="1 2" id="KW-0238">DNA-binding</keyword>
<reference evidence="4" key="1">
    <citation type="journal article" date="2017" name="Genome Announc.">
        <title>High-Quality Whole-Genome Sequences of the Oligo-Mouse-Microbiota Bacterial Community.</title>
        <authorList>
            <person name="Garzetti D."/>
            <person name="Brugiroux S."/>
            <person name="Bunk B."/>
            <person name="Pukall R."/>
            <person name="McCoy K.D."/>
            <person name="Macpherson A.J."/>
            <person name="Stecher B."/>
        </authorList>
    </citation>
    <scope>NUCLEOTIDE SEQUENCE</scope>
    <source>
        <strain evidence="4">KB18</strain>
    </source>
</reference>
<evidence type="ECO:0000313" key="7">
    <source>
        <dbReference type="Proteomes" id="UP000596035"/>
    </source>
</evidence>
<gene>
    <name evidence="4" type="ORF">ADH66_04690</name>
    <name evidence="5" type="ORF">I5Q82_14760</name>
</gene>
<proteinExistence type="predicted"/>
<accession>A0A1Z2XNL0</accession>
<dbReference type="EMBL" id="CP021422">
    <property type="protein sequence ID" value="ASB40015.1"/>
    <property type="molecule type" value="Genomic_DNA"/>
</dbReference>
<dbReference type="Gene3D" id="1.10.357.10">
    <property type="entry name" value="Tetracycline Repressor, domain 2"/>
    <property type="match status" value="1"/>
</dbReference>
<dbReference type="SUPFAM" id="SSF46689">
    <property type="entry name" value="Homeodomain-like"/>
    <property type="match status" value="1"/>
</dbReference>
<evidence type="ECO:0000259" key="3">
    <source>
        <dbReference type="PROSITE" id="PS50977"/>
    </source>
</evidence>
<dbReference type="InterPro" id="IPR039532">
    <property type="entry name" value="TetR_C_Firmicutes"/>
</dbReference>
<evidence type="ECO:0000256" key="1">
    <source>
        <dbReference type="ARBA" id="ARBA00023125"/>
    </source>
</evidence>
<dbReference type="Pfam" id="PF14278">
    <property type="entry name" value="TetR_C_8"/>
    <property type="match status" value="1"/>
</dbReference>
<feature type="DNA-binding region" description="H-T-H motif" evidence="2">
    <location>
        <begin position="35"/>
        <end position="54"/>
    </location>
</feature>
<sequence length="193" mass="22408">MNTKNNKRSQNTDEAIIRAAFEAMLLGGKQISRITVREICEKAGINRSTFYAHYSDVFDLFEKVEQQMAEMCKERLLGRAHMGFQAMMESVFEFIMEYKDFYQIYFSEINQVTHLMQLMTAPFHDAIDEISSKDMGHGVENESAYHFYFFTAGISAVIACWLGRNCKESPHELFDIIQREYGGGSLFLAWREE</sequence>
<evidence type="ECO:0000313" key="4">
    <source>
        <dbReference type="EMBL" id="ASB40015.1"/>
    </source>
</evidence>
<dbReference type="PANTHER" id="PTHR43479:SF11">
    <property type="entry name" value="ACREF_ENVCD OPERON REPRESSOR-RELATED"/>
    <property type="match status" value="1"/>
</dbReference>
<dbReference type="KEGG" id="amur:ADH66_04690"/>